<name>A0A7Y0K4S6_9BACI</name>
<dbReference type="Proteomes" id="UP000588491">
    <property type="component" value="Unassembled WGS sequence"/>
</dbReference>
<dbReference type="PANTHER" id="PTHR47478:SF1">
    <property type="entry name" value="PYRIMIDINE 5'-NUCLEOTIDASE YJJG"/>
    <property type="match status" value="1"/>
</dbReference>
<dbReference type="GO" id="GO:0008253">
    <property type="term" value="F:5'-nucleotidase activity"/>
    <property type="evidence" value="ECO:0007669"/>
    <property type="project" value="InterPro"/>
</dbReference>
<dbReference type="InterPro" id="IPR052550">
    <property type="entry name" value="Pyrimidine_5'-ntase_YjjG"/>
</dbReference>
<dbReference type="Gene3D" id="3.40.50.1000">
    <property type="entry name" value="HAD superfamily/HAD-like"/>
    <property type="match status" value="1"/>
</dbReference>
<sequence>MKYYQTLLFDVDDTLLDFVAAEDQAFRLLLQEQGISYSDEWKKQYQELNQGLWKAFEGGEITRDEVVNTRFTLFFEKLGKKVDGVLLQQSYRAYLGEGSQLLDGALNLIRKISNHFDLYIVTNGISKTQEKRLKSSGLYPYFKAVFVSEDTGYQKPMKEFFDYCFERIPQINKESTLIIGDSLSADIQGGYNAGIDTCWVNPLKKENNLDVQPTYEITSLQELLVLLEREKQSDH</sequence>
<dbReference type="RefSeq" id="WP_040342661.1">
    <property type="nucleotide sequence ID" value="NZ_JABBPK010000001.1"/>
</dbReference>
<dbReference type="InterPro" id="IPR023214">
    <property type="entry name" value="HAD_sf"/>
</dbReference>
<comment type="caution">
    <text evidence="1">The sequence shown here is derived from an EMBL/GenBank/DDBJ whole genome shotgun (WGS) entry which is preliminary data.</text>
</comment>
<gene>
    <name evidence="1" type="ORF">HHU08_01745</name>
</gene>
<proteinExistence type="predicted"/>
<dbReference type="NCBIfam" id="TIGR02254">
    <property type="entry name" value="YjjG_YfnB"/>
    <property type="match status" value="1"/>
</dbReference>
<dbReference type="SFLD" id="SFLDG01129">
    <property type="entry name" value="C1.5:_HAD__Beta-PGM__Phosphata"/>
    <property type="match status" value="1"/>
</dbReference>
<dbReference type="InterPro" id="IPR023198">
    <property type="entry name" value="PGP-like_dom2"/>
</dbReference>
<dbReference type="PANTHER" id="PTHR47478">
    <property type="match status" value="1"/>
</dbReference>
<dbReference type="InterPro" id="IPR036412">
    <property type="entry name" value="HAD-like_sf"/>
</dbReference>
<evidence type="ECO:0000313" key="1">
    <source>
        <dbReference type="EMBL" id="NMO75760.1"/>
    </source>
</evidence>
<dbReference type="SFLD" id="SFLDG01135">
    <property type="entry name" value="C1.5.6:_HAD__Beta-PGM__Phospha"/>
    <property type="match status" value="1"/>
</dbReference>
<keyword evidence="2" id="KW-1185">Reference proteome</keyword>
<dbReference type="SFLD" id="SFLDS00003">
    <property type="entry name" value="Haloacid_Dehalogenase"/>
    <property type="match status" value="1"/>
</dbReference>
<dbReference type="AlphaFoldDB" id="A0A7Y0K4S6"/>
<dbReference type="InterPro" id="IPR011951">
    <property type="entry name" value="HAD-SF_hydro_IA_YjjG/PynA"/>
</dbReference>
<evidence type="ECO:0000313" key="2">
    <source>
        <dbReference type="Proteomes" id="UP000588491"/>
    </source>
</evidence>
<dbReference type="NCBIfam" id="TIGR01549">
    <property type="entry name" value="HAD-SF-IA-v1"/>
    <property type="match status" value="1"/>
</dbReference>
<dbReference type="Gene3D" id="1.10.150.240">
    <property type="entry name" value="Putative phosphatase, domain 2"/>
    <property type="match status" value="1"/>
</dbReference>
<reference evidence="1 2" key="1">
    <citation type="submission" date="2020-04" db="EMBL/GenBank/DDBJ databases">
        <title>Bacillus sp. UniB3 isolated from commercial digestive syrup.</title>
        <authorList>
            <person name="Thorat V."/>
            <person name="Kirdat K."/>
            <person name="Tiwarekar B."/>
            <person name="Yadav A."/>
        </authorList>
    </citation>
    <scope>NUCLEOTIDE SEQUENCE [LARGE SCALE GENOMIC DNA]</scope>
    <source>
        <strain evidence="1 2">UniB3</strain>
    </source>
</reference>
<dbReference type="Pfam" id="PF00702">
    <property type="entry name" value="Hydrolase"/>
    <property type="match status" value="1"/>
</dbReference>
<dbReference type="InterPro" id="IPR006439">
    <property type="entry name" value="HAD-SF_hydro_IA"/>
</dbReference>
<organism evidence="1 2">
    <name type="scientific">Niallia alba</name>
    <dbReference type="NCBI Taxonomy" id="2729105"/>
    <lineage>
        <taxon>Bacteria</taxon>
        <taxon>Bacillati</taxon>
        <taxon>Bacillota</taxon>
        <taxon>Bacilli</taxon>
        <taxon>Bacillales</taxon>
        <taxon>Bacillaceae</taxon>
        <taxon>Niallia</taxon>
    </lineage>
</organism>
<accession>A0A7Y0K4S6</accession>
<dbReference type="NCBIfam" id="NF006976">
    <property type="entry name" value="PRK09449.1"/>
    <property type="match status" value="1"/>
</dbReference>
<dbReference type="EMBL" id="JABBPK010000001">
    <property type="protein sequence ID" value="NMO75760.1"/>
    <property type="molecule type" value="Genomic_DNA"/>
</dbReference>
<protein>
    <submittedName>
        <fullName evidence="1">Noncanonical pyrimidine nucleotidase, YjjG family</fullName>
    </submittedName>
</protein>
<dbReference type="SUPFAM" id="SSF56784">
    <property type="entry name" value="HAD-like"/>
    <property type="match status" value="1"/>
</dbReference>
<dbReference type="CDD" id="cd04305">
    <property type="entry name" value="HAD_Neu5Ac-Pase_like"/>
    <property type="match status" value="1"/>
</dbReference>